<dbReference type="AlphaFoldDB" id="A0A6M3IUX4"/>
<evidence type="ECO:0000313" key="1">
    <source>
        <dbReference type="EMBL" id="QJA61343.1"/>
    </source>
</evidence>
<dbReference type="EMBL" id="MT142480">
    <property type="protein sequence ID" value="QJA82144.1"/>
    <property type="molecule type" value="Genomic_DNA"/>
</dbReference>
<sequence>MFRKCGVNMKKYLWLLLLLIPVIVWSAPPSRSFTYTSGSIIDPDDVTTNEDNIFNYLARGVDTLADSSVTTSKILDGTIVNGDLSGTLALPDSKIAQITTASKVSGTSLTGLASIPSGAGKVPAANLNLTGGSFALPSGAVFFLATGSCPTGSTDVSATYANKFLRINATAGSTGGSDTYSLSIAEANLPSHSHAAGTLTGGAHTHTLSTDWGQGQPYGETPHDAWNRPNALETPTTLNSGSGGAVAVTGSTGAIGSGTAKSIDTVPAYATFKCCQVD</sequence>
<protein>
    <submittedName>
        <fullName evidence="1">Uncharacterized protein</fullName>
    </submittedName>
</protein>
<evidence type="ECO:0000313" key="2">
    <source>
        <dbReference type="EMBL" id="QJA82144.1"/>
    </source>
</evidence>
<gene>
    <name evidence="2" type="ORF">MM415A00442_0027</name>
    <name evidence="1" type="ORF">MM415B00961_0017</name>
</gene>
<organism evidence="1">
    <name type="scientific">viral metagenome</name>
    <dbReference type="NCBI Taxonomy" id="1070528"/>
    <lineage>
        <taxon>unclassified sequences</taxon>
        <taxon>metagenomes</taxon>
        <taxon>organismal metagenomes</taxon>
    </lineage>
</organism>
<dbReference type="EMBL" id="MT141438">
    <property type="protein sequence ID" value="QJA61343.1"/>
    <property type="molecule type" value="Genomic_DNA"/>
</dbReference>
<proteinExistence type="predicted"/>
<name>A0A6M3IUX4_9ZZZZ</name>
<reference evidence="1" key="1">
    <citation type="submission" date="2020-03" db="EMBL/GenBank/DDBJ databases">
        <title>The deep terrestrial virosphere.</title>
        <authorList>
            <person name="Holmfeldt K."/>
            <person name="Nilsson E."/>
            <person name="Simone D."/>
            <person name="Lopez-Fernandez M."/>
            <person name="Wu X."/>
            <person name="de Brujin I."/>
            <person name="Lundin D."/>
            <person name="Andersson A."/>
            <person name="Bertilsson S."/>
            <person name="Dopson M."/>
        </authorList>
    </citation>
    <scope>NUCLEOTIDE SEQUENCE</scope>
    <source>
        <strain evidence="2">MM415A00442</strain>
        <strain evidence="1">MM415B00961</strain>
    </source>
</reference>
<accession>A0A6M3IUX4</accession>